<gene>
    <name evidence="6" type="primary">nusB</name>
    <name evidence="8" type="ORF">VC03_04640</name>
</gene>
<evidence type="ECO:0000313" key="8">
    <source>
        <dbReference type="EMBL" id="AKC95778.1"/>
    </source>
</evidence>
<dbReference type="Gene3D" id="1.10.940.10">
    <property type="entry name" value="NusB-like"/>
    <property type="match status" value="1"/>
</dbReference>
<evidence type="ECO:0000256" key="4">
    <source>
        <dbReference type="ARBA" id="ARBA00023015"/>
    </source>
</evidence>
<dbReference type="EMBL" id="CP011280">
    <property type="protein sequence ID" value="AKC95778.1"/>
    <property type="molecule type" value="Genomic_DNA"/>
</dbReference>
<comment type="function">
    <text evidence="6">Involved in transcription antitermination. Required for transcription of ribosomal RNA (rRNA) genes. Binds specifically to the boxA antiterminator sequence of the ribosomal RNA (rrn) operons.</text>
</comment>
<dbReference type="Pfam" id="PF01029">
    <property type="entry name" value="NusB"/>
    <property type="match status" value="1"/>
</dbReference>
<dbReference type="KEGG" id="sns:VC03_04640"/>
<dbReference type="OrthoDB" id="9811381at2"/>
<dbReference type="PANTHER" id="PTHR11078">
    <property type="entry name" value="N UTILIZATION SUBSTANCE PROTEIN B-RELATED"/>
    <property type="match status" value="1"/>
</dbReference>
<comment type="similarity">
    <text evidence="1 6">Belongs to the NusB family.</text>
</comment>
<dbReference type="PATRIC" id="fig|1069640.6.peg.918"/>
<dbReference type="InterPro" id="IPR011605">
    <property type="entry name" value="NusB_fam"/>
</dbReference>
<name>A0A0E3UUX9_9FUSO</name>
<organism evidence="8 9">
    <name type="scientific">Sneathia vaginalis</name>
    <dbReference type="NCBI Taxonomy" id="187101"/>
    <lineage>
        <taxon>Bacteria</taxon>
        <taxon>Fusobacteriati</taxon>
        <taxon>Fusobacteriota</taxon>
        <taxon>Fusobacteriia</taxon>
        <taxon>Fusobacteriales</taxon>
        <taxon>Leptotrichiaceae</taxon>
        <taxon>Sneathia</taxon>
    </lineage>
</organism>
<protein>
    <recommendedName>
        <fullName evidence="6">Transcription antitermination protein NusB</fullName>
    </recommendedName>
    <alternativeName>
        <fullName evidence="6">Antitermination factor NusB</fullName>
    </alternativeName>
</protein>
<accession>A0A0E3UUX9</accession>
<keyword evidence="5 6" id="KW-0804">Transcription</keyword>
<dbReference type="HAMAP" id="MF_00073">
    <property type="entry name" value="NusB"/>
    <property type="match status" value="1"/>
</dbReference>
<feature type="domain" description="NusB/RsmB/TIM44" evidence="7">
    <location>
        <begin position="5"/>
        <end position="127"/>
    </location>
</feature>
<evidence type="ECO:0000256" key="6">
    <source>
        <dbReference type="HAMAP-Rule" id="MF_00073"/>
    </source>
</evidence>
<evidence type="ECO:0000256" key="2">
    <source>
        <dbReference type="ARBA" id="ARBA00022814"/>
    </source>
</evidence>
<evidence type="ECO:0000256" key="1">
    <source>
        <dbReference type="ARBA" id="ARBA00005952"/>
    </source>
</evidence>
<dbReference type="RefSeq" id="WP_046328882.1">
    <property type="nucleotide sequence ID" value="NZ_CAUPIC010000003.1"/>
</dbReference>
<sequence>MEQRKIREEIFKILFEHEIVNADAKTRSKEFLEVNKLSKSKEEFFVKYIDGYLENEKDLVVNIKKHLKGWTYERLGVVEKVLLKMSFYEIVNCKIGHEIVINEAVEIAKIYGDVKTKNFINGILADLVEEMR</sequence>
<keyword evidence="3 6" id="KW-0694">RNA-binding</keyword>
<dbReference type="NCBIfam" id="TIGR01951">
    <property type="entry name" value="nusB"/>
    <property type="match status" value="1"/>
</dbReference>
<keyword evidence="4 6" id="KW-0805">Transcription regulation</keyword>
<evidence type="ECO:0000256" key="3">
    <source>
        <dbReference type="ARBA" id="ARBA00022884"/>
    </source>
</evidence>
<dbReference type="Proteomes" id="UP000033103">
    <property type="component" value="Chromosome"/>
</dbReference>
<keyword evidence="9" id="KW-1185">Reference proteome</keyword>
<dbReference type="GO" id="GO:0003723">
    <property type="term" value="F:RNA binding"/>
    <property type="evidence" value="ECO:0007669"/>
    <property type="project" value="UniProtKB-UniRule"/>
</dbReference>
<reference evidence="8 9" key="1">
    <citation type="journal article" date="2012" name="BMC Genomics">
        <title>Genomic sequence analysis and characterization of Sneathia amnii sp. nov.</title>
        <authorList>
            <consortium name="Vaginal Microbiome Consortium (additional members)"/>
            <person name="Harwich M.D.Jr."/>
            <person name="Serrano M.G."/>
            <person name="Fettweis J.M."/>
            <person name="Alves J.M."/>
            <person name="Reimers M.A."/>
            <person name="Buck G.A."/>
            <person name="Jefferson K.K."/>
        </authorList>
    </citation>
    <scope>NUCLEOTIDE SEQUENCE [LARGE SCALE GENOMIC DNA]</scope>
    <source>
        <strain evidence="8 9">SN35</strain>
    </source>
</reference>
<evidence type="ECO:0000313" key="9">
    <source>
        <dbReference type="Proteomes" id="UP000033103"/>
    </source>
</evidence>
<keyword evidence="2 6" id="KW-0889">Transcription antitermination</keyword>
<dbReference type="GO" id="GO:0031564">
    <property type="term" value="P:transcription antitermination"/>
    <property type="evidence" value="ECO:0007669"/>
    <property type="project" value="UniProtKB-KW"/>
</dbReference>
<evidence type="ECO:0000259" key="7">
    <source>
        <dbReference type="Pfam" id="PF01029"/>
    </source>
</evidence>
<dbReference type="InterPro" id="IPR006027">
    <property type="entry name" value="NusB_RsmB_TIM44"/>
</dbReference>
<dbReference type="PANTHER" id="PTHR11078:SF3">
    <property type="entry name" value="ANTITERMINATION NUSB DOMAIN-CONTAINING PROTEIN"/>
    <property type="match status" value="1"/>
</dbReference>
<dbReference type="GO" id="GO:0006353">
    <property type="term" value="P:DNA-templated transcription termination"/>
    <property type="evidence" value="ECO:0007669"/>
    <property type="project" value="UniProtKB-UniRule"/>
</dbReference>
<proteinExistence type="inferred from homology"/>
<evidence type="ECO:0000256" key="5">
    <source>
        <dbReference type="ARBA" id="ARBA00023163"/>
    </source>
</evidence>
<dbReference type="InterPro" id="IPR035926">
    <property type="entry name" value="NusB-like_sf"/>
</dbReference>
<dbReference type="GO" id="GO:0005829">
    <property type="term" value="C:cytosol"/>
    <property type="evidence" value="ECO:0007669"/>
    <property type="project" value="TreeGrafter"/>
</dbReference>
<dbReference type="SUPFAM" id="SSF48013">
    <property type="entry name" value="NusB-like"/>
    <property type="match status" value="1"/>
</dbReference>
<dbReference type="STRING" id="187101.VC03_04640"/>
<dbReference type="AlphaFoldDB" id="A0A0E3UUX9"/>
<dbReference type="HOGENOM" id="CLU_087843_3_3_0"/>